<feature type="binding site" evidence="9 12">
    <location>
        <position position="124"/>
    </location>
    <ligand>
        <name>substrate</name>
    </ligand>
</feature>
<feature type="domain" description="BPG-independent PGAM N-terminal" evidence="15">
    <location>
        <begin position="83"/>
        <end position="319"/>
    </location>
</feature>
<dbReference type="HAMAP" id="MF_01038">
    <property type="entry name" value="GpmI"/>
    <property type="match status" value="1"/>
</dbReference>
<dbReference type="SUPFAM" id="SSF53649">
    <property type="entry name" value="Alkaline phosphatase-like"/>
    <property type="match status" value="1"/>
</dbReference>
<dbReference type="NCBIfam" id="TIGR01307">
    <property type="entry name" value="pgm_bpd_ind"/>
    <property type="match status" value="1"/>
</dbReference>
<evidence type="ECO:0000313" key="17">
    <source>
        <dbReference type="Proteomes" id="UP000182409"/>
    </source>
</evidence>
<dbReference type="GO" id="GO:0005829">
    <property type="term" value="C:cytosol"/>
    <property type="evidence" value="ECO:0007669"/>
    <property type="project" value="TreeGrafter"/>
</dbReference>
<evidence type="ECO:0000256" key="2">
    <source>
        <dbReference type="ARBA" id="ARBA00002315"/>
    </source>
</evidence>
<comment type="function">
    <text evidence="2 9">Catalyzes the interconversion of 2-phosphoglycerate and 3-phosphoglycerate.</text>
</comment>
<evidence type="ECO:0000259" key="14">
    <source>
        <dbReference type="Pfam" id="PF01676"/>
    </source>
</evidence>
<comment type="similarity">
    <text evidence="4 9">Belongs to the BPG-independent phosphoglycerate mutase family.</text>
</comment>
<feature type="binding site" evidence="9 12">
    <location>
        <begin position="264"/>
        <end position="267"/>
    </location>
    <ligand>
        <name>substrate</name>
    </ligand>
</feature>
<dbReference type="RefSeq" id="WP_074652086.1">
    <property type="nucleotide sequence ID" value="NZ_FNSD01000001.1"/>
</dbReference>
<dbReference type="InterPro" id="IPR006124">
    <property type="entry name" value="Metalloenzyme"/>
</dbReference>
<feature type="binding site" evidence="9 12">
    <location>
        <begin position="154"/>
        <end position="155"/>
    </location>
    <ligand>
        <name>substrate</name>
    </ligand>
</feature>
<dbReference type="Pfam" id="PF01676">
    <property type="entry name" value="Metalloenzyme"/>
    <property type="match status" value="1"/>
</dbReference>
<feature type="binding site" evidence="9 13">
    <location>
        <position position="483"/>
    </location>
    <ligand>
        <name>Mn(2+)</name>
        <dbReference type="ChEBI" id="CHEBI:29035"/>
        <label>1</label>
    </ligand>
</feature>
<dbReference type="GO" id="GO:0004619">
    <property type="term" value="F:phosphoglycerate mutase activity"/>
    <property type="evidence" value="ECO:0007669"/>
    <property type="project" value="UniProtKB-UniRule"/>
</dbReference>
<feature type="binding site" evidence="9 12">
    <location>
        <position position="356"/>
    </location>
    <ligand>
        <name>substrate</name>
    </ligand>
</feature>
<comment type="catalytic activity">
    <reaction evidence="1 9">
        <text>(2R)-2-phosphoglycerate = (2R)-3-phosphoglycerate</text>
        <dbReference type="Rhea" id="RHEA:15901"/>
        <dbReference type="ChEBI" id="CHEBI:58272"/>
        <dbReference type="ChEBI" id="CHEBI:58289"/>
        <dbReference type="EC" id="5.4.2.12"/>
    </reaction>
</comment>
<dbReference type="UniPathway" id="UPA00109">
    <property type="reaction ID" value="UER00186"/>
</dbReference>
<keyword evidence="8 9" id="KW-0413">Isomerase</keyword>
<feature type="active site" description="Phosphoserine intermediate" evidence="9 11">
    <location>
        <position position="63"/>
    </location>
</feature>
<dbReference type="PIRSF" id="PIRSF001492">
    <property type="entry name" value="IPGAM"/>
    <property type="match status" value="1"/>
</dbReference>
<dbReference type="FunFam" id="3.40.1450.10:FF:000002">
    <property type="entry name" value="2,3-bisphosphoglycerate-independent phosphoglycerate mutase"/>
    <property type="match status" value="1"/>
</dbReference>
<keyword evidence="5 9" id="KW-0479">Metal-binding</keyword>
<sequence>MSRRKPLVLTILDGWGIRAETHGNAIAMARKPTYDKLLREYPNTIIRASEHFVGLPDGQMGNSEVGHLNLGAGRIVRMDITRIDTMIESGEFYRDPLLVVSIKSAMERGRSVHFLGLLSDGGVHSHQRHLYALLKLCAQLGAKDVFVHAFLDGRDTMPTSGAGYIDALQQQIREIGVGKLASCSGRYYAMDRDLKWERELKAFDAMVKGNAEGGSTHDAAAKVREGYNNGVTDEFTIPFVCTDEAGKPLGKIQDEDLCICFNYRSDRVRQITRVLARNVEGGLTKADARDLPKAEELDLEIPRVSVPKNLRYITMTQYDPKFTLPMVILPESMDNLLANVMANNELRNLRVAETEKYAHVTYFFNGGIEKPFSGEEREVVQSQKVATYDLAPEMSARGICDVVKKAIDDTAFDVVVVNFANADMVGHSGKMEPTIKGVETVDACLGEIYASLKRNGGSWLITADHGNAEMLIDPVTGGPHTAHTTNPVPLIAITDQGKKFSLREGGSLRDLSPTMLAMLGLDLPKEMTGGDLRVFPKN</sequence>
<dbReference type="AlphaFoldDB" id="A0A1H4J570"/>
<dbReference type="Gene3D" id="3.40.1450.10">
    <property type="entry name" value="BPG-independent phosphoglycerate mutase, domain B"/>
    <property type="match status" value="1"/>
</dbReference>
<dbReference type="Gene3D" id="3.40.720.10">
    <property type="entry name" value="Alkaline Phosphatase, subunit A"/>
    <property type="match status" value="1"/>
</dbReference>
<feature type="binding site" evidence="9 12">
    <location>
        <position position="186"/>
    </location>
    <ligand>
        <name>substrate</name>
    </ligand>
</feature>
<evidence type="ECO:0000256" key="11">
    <source>
        <dbReference type="PIRSR" id="PIRSR001492-1"/>
    </source>
</evidence>
<name>A0A1H4J570_9BACT</name>
<feature type="binding site" evidence="9 13">
    <location>
        <position position="465"/>
    </location>
    <ligand>
        <name>Mn(2+)</name>
        <dbReference type="ChEBI" id="CHEBI:29035"/>
        <label>2</label>
    </ligand>
</feature>
<feature type="binding site" evidence="9 13">
    <location>
        <position position="427"/>
    </location>
    <ligand>
        <name>Mn(2+)</name>
        <dbReference type="ChEBI" id="CHEBI:29035"/>
        <label>1</label>
    </ligand>
</feature>
<dbReference type="PANTHER" id="PTHR31637">
    <property type="entry name" value="2,3-BISPHOSPHOGLYCERATE-INDEPENDENT PHOSPHOGLYCERATE MUTASE"/>
    <property type="match status" value="1"/>
</dbReference>
<dbReference type="InterPro" id="IPR011258">
    <property type="entry name" value="BPG-indep_PGM_N"/>
</dbReference>
<evidence type="ECO:0000256" key="4">
    <source>
        <dbReference type="ARBA" id="ARBA00008819"/>
    </source>
</evidence>
<dbReference type="PANTHER" id="PTHR31637:SF0">
    <property type="entry name" value="2,3-BISPHOSPHOGLYCERATE-INDEPENDENT PHOSPHOGLYCERATE MUTASE"/>
    <property type="match status" value="1"/>
</dbReference>
<keyword evidence="6 9" id="KW-0324">Glycolysis</keyword>
<dbReference type="GO" id="GO:0030145">
    <property type="term" value="F:manganese ion binding"/>
    <property type="evidence" value="ECO:0007669"/>
    <property type="project" value="UniProtKB-UniRule"/>
</dbReference>
<dbReference type="GO" id="GO:0006007">
    <property type="term" value="P:glucose catabolic process"/>
    <property type="evidence" value="ECO:0007669"/>
    <property type="project" value="InterPro"/>
</dbReference>
<reference evidence="16 17" key="1">
    <citation type="submission" date="2016-10" db="EMBL/GenBank/DDBJ databases">
        <authorList>
            <person name="de Groot N.N."/>
        </authorList>
    </citation>
    <scope>NUCLEOTIDE SEQUENCE [LARGE SCALE GENOMIC DNA]</scope>
    <source>
        <strain evidence="16 17">AB35.6</strain>
    </source>
</reference>
<dbReference type="EC" id="5.4.2.12" evidence="9 10"/>
<organism evidence="16 17">
    <name type="scientific">Terriglobus roseus</name>
    <dbReference type="NCBI Taxonomy" id="392734"/>
    <lineage>
        <taxon>Bacteria</taxon>
        <taxon>Pseudomonadati</taxon>
        <taxon>Acidobacteriota</taxon>
        <taxon>Terriglobia</taxon>
        <taxon>Terriglobales</taxon>
        <taxon>Acidobacteriaceae</taxon>
        <taxon>Terriglobus</taxon>
    </lineage>
</organism>
<dbReference type="InterPro" id="IPR036646">
    <property type="entry name" value="PGAM_B_sf"/>
</dbReference>
<comment type="subunit">
    <text evidence="9">Monomer.</text>
</comment>
<evidence type="ECO:0000256" key="3">
    <source>
        <dbReference type="ARBA" id="ARBA00004798"/>
    </source>
</evidence>
<feature type="domain" description="Metalloenzyme" evidence="14">
    <location>
        <begin position="5"/>
        <end position="522"/>
    </location>
</feature>
<evidence type="ECO:0000256" key="10">
    <source>
        <dbReference type="NCBIfam" id="TIGR01307"/>
    </source>
</evidence>
<feature type="binding site" evidence="9 13">
    <location>
        <position position="464"/>
    </location>
    <ligand>
        <name>Mn(2+)</name>
        <dbReference type="ChEBI" id="CHEBI:29035"/>
        <label>2</label>
    </ligand>
</feature>
<gene>
    <name evidence="9" type="primary">gpmI</name>
    <name evidence="16" type="ORF">SAMN05443244_0368</name>
</gene>
<proteinExistence type="inferred from homology"/>
<dbReference type="GO" id="GO:0006096">
    <property type="term" value="P:glycolytic process"/>
    <property type="evidence" value="ECO:0007669"/>
    <property type="project" value="UniProtKB-UniRule"/>
</dbReference>
<feature type="binding site" evidence="9 13">
    <location>
        <position position="13"/>
    </location>
    <ligand>
        <name>Mn(2+)</name>
        <dbReference type="ChEBI" id="CHEBI:29035"/>
        <label>2</label>
    </ligand>
</feature>
<dbReference type="CDD" id="cd16010">
    <property type="entry name" value="iPGM"/>
    <property type="match status" value="1"/>
</dbReference>
<protein>
    <recommendedName>
        <fullName evidence="9 10">2,3-bisphosphoglycerate-independent phosphoglycerate mutase</fullName>
        <shortName evidence="9">BPG-independent PGAM</shortName>
        <shortName evidence="9">Phosphoglyceromutase</shortName>
        <shortName evidence="9">iPGM</shortName>
        <ecNumber evidence="9 10">5.4.2.12</ecNumber>
    </recommendedName>
</protein>
<evidence type="ECO:0000259" key="15">
    <source>
        <dbReference type="Pfam" id="PF06415"/>
    </source>
</evidence>
<evidence type="ECO:0000256" key="9">
    <source>
        <dbReference type="HAMAP-Rule" id="MF_01038"/>
    </source>
</evidence>
<dbReference type="Proteomes" id="UP000182409">
    <property type="component" value="Unassembled WGS sequence"/>
</dbReference>
<evidence type="ECO:0000256" key="5">
    <source>
        <dbReference type="ARBA" id="ARBA00022723"/>
    </source>
</evidence>
<dbReference type="Pfam" id="PF06415">
    <property type="entry name" value="iPGM_N"/>
    <property type="match status" value="1"/>
</dbReference>
<evidence type="ECO:0000256" key="12">
    <source>
        <dbReference type="PIRSR" id="PIRSR001492-2"/>
    </source>
</evidence>
<comment type="pathway">
    <text evidence="3 9">Carbohydrate degradation; glycolysis; pyruvate from D-glyceraldehyde 3-phosphate: step 3/5.</text>
</comment>
<dbReference type="SUPFAM" id="SSF64158">
    <property type="entry name" value="2,3-Bisphosphoglycerate-independent phosphoglycerate mutase, substrate-binding domain"/>
    <property type="match status" value="1"/>
</dbReference>
<keyword evidence="7 9" id="KW-0464">Manganese</keyword>
<dbReference type="InterPro" id="IPR017850">
    <property type="entry name" value="Alkaline_phosphatase_core_sf"/>
</dbReference>
<feature type="binding site" evidence="9 12">
    <location>
        <position position="192"/>
    </location>
    <ligand>
        <name>substrate</name>
    </ligand>
</feature>
<evidence type="ECO:0000256" key="6">
    <source>
        <dbReference type="ARBA" id="ARBA00023152"/>
    </source>
</evidence>
<dbReference type="InterPro" id="IPR005995">
    <property type="entry name" value="Pgm_bpd_ind"/>
</dbReference>
<dbReference type="OrthoDB" id="9800863at2"/>
<evidence type="ECO:0000256" key="8">
    <source>
        <dbReference type="ARBA" id="ARBA00023235"/>
    </source>
</evidence>
<feature type="binding site" evidence="9 13">
    <location>
        <position position="423"/>
    </location>
    <ligand>
        <name>Mn(2+)</name>
        <dbReference type="ChEBI" id="CHEBI:29035"/>
        <label>1</label>
    </ligand>
</feature>
<comment type="cofactor">
    <cofactor evidence="9">
        <name>Mn(2+)</name>
        <dbReference type="ChEBI" id="CHEBI:29035"/>
    </cofactor>
    <text evidence="9">Binds 2 manganese ions per subunit.</text>
</comment>
<feature type="binding site" evidence="9 13">
    <location>
        <position position="63"/>
    </location>
    <ligand>
        <name>Mn(2+)</name>
        <dbReference type="ChEBI" id="CHEBI:29035"/>
        <label>2</label>
    </ligand>
</feature>
<accession>A0A1H4J570</accession>
<evidence type="ECO:0000256" key="7">
    <source>
        <dbReference type="ARBA" id="ARBA00023211"/>
    </source>
</evidence>
<evidence type="ECO:0000256" key="13">
    <source>
        <dbReference type="PIRSR" id="PIRSR001492-3"/>
    </source>
</evidence>
<evidence type="ECO:0000256" key="1">
    <source>
        <dbReference type="ARBA" id="ARBA00000370"/>
    </source>
</evidence>
<evidence type="ECO:0000313" key="16">
    <source>
        <dbReference type="EMBL" id="SEB41347.1"/>
    </source>
</evidence>
<dbReference type="EMBL" id="FNSD01000001">
    <property type="protein sequence ID" value="SEB41347.1"/>
    <property type="molecule type" value="Genomic_DNA"/>
</dbReference>